<evidence type="ECO:0000313" key="2">
    <source>
        <dbReference type="EMBL" id="QJI02110.1"/>
    </source>
</evidence>
<reference evidence="1" key="1">
    <citation type="submission" date="2020-03" db="EMBL/GenBank/DDBJ databases">
        <title>The deep terrestrial virosphere.</title>
        <authorList>
            <person name="Holmfeldt K."/>
            <person name="Nilsson E."/>
            <person name="Simone D."/>
            <person name="Lopez-Fernandez M."/>
            <person name="Wu X."/>
            <person name="de Brujin I."/>
            <person name="Lundin D."/>
            <person name="Andersson A."/>
            <person name="Bertilsson S."/>
            <person name="Dopson M."/>
        </authorList>
    </citation>
    <scope>NUCLEOTIDE SEQUENCE</scope>
    <source>
        <strain evidence="1">TM448A03165</strain>
        <strain evidence="2">TM448B02925</strain>
    </source>
</reference>
<proteinExistence type="predicted"/>
<gene>
    <name evidence="1" type="ORF">TM448A03165_0013</name>
    <name evidence="2" type="ORF">TM448B02925_0007</name>
</gene>
<dbReference type="AlphaFoldDB" id="A0A6H2A018"/>
<sequence length="66" mass="7973">MKSYSETWGLSGVLQRLANGVDRRISIEVEWSDKEREWGYRTHDPWGGNWFEKSYQKLKTFLLNEY</sequence>
<accession>A0A6H2A018</accession>
<organism evidence="1">
    <name type="scientific">viral metagenome</name>
    <dbReference type="NCBI Taxonomy" id="1070528"/>
    <lineage>
        <taxon>unclassified sequences</taxon>
        <taxon>metagenomes</taxon>
        <taxon>organismal metagenomes</taxon>
    </lineage>
</organism>
<dbReference type="EMBL" id="MT144975">
    <property type="protein sequence ID" value="QJI02110.1"/>
    <property type="molecule type" value="Genomic_DNA"/>
</dbReference>
<protein>
    <submittedName>
        <fullName evidence="1">Uncharacterized protein</fullName>
    </submittedName>
</protein>
<name>A0A6H2A018_9ZZZZ</name>
<evidence type="ECO:0000313" key="1">
    <source>
        <dbReference type="EMBL" id="QJA53052.1"/>
    </source>
</evidence>
<dbReference type="EMBL" id="MT144389">
    <property type="protein sequence ID" value="QJA53052.1"/>
    <property type="molecule type" value="Genomic_DNA"/>
</dbReference>